<feature type="transmembrane region" description="Helical" evidence="1">
    <location>
        <begin position="89"/>
        <end position="109"/>
    </location>
</feature>
<reference evidence="2 3" key="1">
    <citation type="submission" date="2016-10" db="EMBL/GenBank/DDBJ databases">
        <authorList>
            <person name="de Groot N.N."/>
        </authorList>
    </citation>
    <scope>NUCLEOTIDE SEQUENCE [LARGE SCALE GENOMIC DNA]</scope>
    <source>
        <strain evidence="2 3">Vu-144</strain>
    </source>
</reference>
<accession>A0A1H3XQW7</accession>
<feature type="transmembrane region" description="Helical" evidence="1">
    <location>
        <begin position="41"/>
        <end position="59"/>
    </location>
</feature>
<dbReference type="RefSeq" id="WP_091395585.1">
    <property type="nucleotide sequence ID" value="NZ_FNQY01000006.1"/>
</dbReference>
<dbReference type="STRING" id="551991.SAMN05192529_10669"/>
<organism evidence="2 3">
    <name type="scientific">Arachidicoccus rhizosphaerae</name>
    <dbReference type="NCBI Taxonomy" id="551991"/>
    <lineage>
        <taxon>Bacteria</taxon>
        <taxon>Pseudomonadati</taxon>
        <taxon>Bacteroidota</taxon>
        <taxon>Chitinophagia</taxon>
        <taxon>Chitinophagales</taxon>
        <taxon>Chitinophagaceae</taxon>
        <taxon>Arachidicoccus</taxon>
    </lineage>
</organism>
<dbReference type="Proteomes" id="UP000199041">
    <property type="component" value="Unassembled WGS sequence"/>
</dbReference>
<dbReference type="OrthoDB" id="677416at2"/>
<sequence>MYSLLLLICCVGFFCLYNTSQKAKLSGDGSIERWLQSNVGLSRIFGIAAIVISLAGLIVKDGAVMGTMSALLMTMAAGCYIIGLAPFRIIRIQHILALGLFAFLLEILIY</sequence>
<dbReference type="EMBL" id="FNQY01000006">
    <property type="protein sequence ID" value="SEA01917.1"/>
    <property type="molecule type" value="Genomic_DNA"/>
</dbReference>
<evidence type="ECO:0000313" key="2">
    <source>
        <dbReference type="EMBL" id="SEA01917.1"/>
    </source>
</evidence>
<name>A0A1H3XQW7_9BACT</name>
<evidence type="ECO:0000313" key="3">
    <source>
        <dbReference type="Proteomes" id="UP000199041"/>
    </source>
</evidence>
<protein>
    <submittedName>
        <fullName evidence="2">Uncharacterized protein</fullName>
    </submittedName>
</protein>
<keyword evidence="1" id="KW-1133">Transmembrane helix</keyword>
<dbReference type="AlphaFoldDB" id="A0A1H3XQW7"/>
<keyword evidence="3" id="KW-1185">Reference proteome</keyword>
<feature type="transmembrane region" description="Helical" evidence="1">
    <location>
        <begin position="66"/>
        <end position="83"/>
    </location>
</feature>
<gene>
    <name evidence="2" type="ORF">SAMN05192529_10669</name>
</gene>
<evidence type="ECO:0000256" key="1">
    <source>
        <dbReference type="SAM" id="Phobius"/>
    </source>
</evidence>
<keyword evidence="1" id="KW-0812">Transmembrane</keyword>
<keyword evidence="1" id="KW-0472">Membrane</keyword>
<proteinExistence type="predicted"/>